<dbReference type="AlphaFoldDB" id="A0A1H1JBR2"/>
<gene>
    <name evidence="1" type="ORF">SAMN05445850_4537</name>
</gene>
<evidence type="ECO:0000313" key="2">
    <source>
        <dbReference type="Proteomes" id="UP000199365"/>
    </source>
</evidence>
<dbReference type="EMBL" id="FNKX01000002">
    <property type="protein sequence ID" value="SDR47333.1"/>
    <property type="molecule type" value="Genomic_DNA"/>
</dbReference>
<sequence length="239" mass="26866">MKERPILFSGPMVRALLDGSKTQTRRVVKNQPAADVAPIRLSRYHPTVIDRRGEEQPGAEIFGAYSDDGEWGSKCPYGEPGDRLWVRESFRFTSDFDADSPARVGERCLDAGYKTAWAPIQFDADGAQRDWGWVGTPPGREVTAGRIRASMHMPRWASRITLEVTGVRVERLQDIRETDAIAEGIGKTPSGFWKTYGRSGVDGTYSPRSSFHCLWDSINGPESWDANPWVWVVEFKRVS</sequence>
<proteinExistence type="predicted"/>
<name>A0A1H1JBR2_9BURK</name>
<accession>A0A1H1JBR2</accession>
<dbReference type="Proteomes" id="UP000199365">
    <property type="component" value="Unassembled WGS sequence"/>
</dbReference>
<reference evidence="2" key="1">
    <citation type="submission" date="2016-10" db="EMBL/GenBank/DDBJ databases">
        <authorList>
            <person name="Varghese N."/>
            <person name="Submissions S."/>
        </authorList>
    </citation>
    <scope>NUCLEOTIDE SEQUENCE [LARGE SCALE GENOMIC DNA]</scope>
    <source>
        <strain evidence="2">DUS833</strain>
    </source>
</reference>
<organism evidence="1 2">
    <name type="scientific">Paraburkholderia tuberum</name>
    <dbReference type="NCBI Taxonomy" id="157910"/>
    <lineage>
        <taxon>Bacteria</taxon>
        <taxon>Pseudomonadati</taxon>
        <taxon>Pseudomonadota</taxon>
        <taxon>Betaproteobacteria</taxon>
        <taxon>Burkholderiales</taxon>
        <taxon>Burkholderiaceae</taxon>
        <taxon>Paraburkholderia</taxon>
    </lineage>
</organism>
<evidence type="ECO:0000313" key="1">
    <source>
        <dbReference type="EMBL" id="SDR47333.1"/>
    </source>
</evidence>
<dbReference type="STRING" id="157910.SAMN05445850_4537"/>
<protein>
    <recommendedName>
        <fullName evidence="3">Phage-related protein</fullName>
    </recommendedName>
</protein>
<keyword evidence="2" id="KW-1185">Reference proteome</keyword>
<evidence type="ECO:0008006" key="3">
    <source>
        <dbReference type="Google" id="ProtNLM"/>
    </source>
</evidence>